<protein>
    <submittedName>
        <fullName evidence="1">Uncharacterized protein</fullName>
    </submittedName>
</protein>
<gene>
    <name evidence="1" type="ORF">GALL_480440</name>
</gene>
<evidence type="ECO:0000313" key="1">
    <source>
        <dbReference type="EMBL" id="OIQ70343.1"/>
    </source>
</evidence>
<dbReference type="InterPro" id="IPR036237">
    <property type="entry name" value="Xyl_isomerase-like_sf"/>
</dbReference>
<dbReference type="Pfam" id="PF05114">
    <property type="entry name" value="MbnB_TglH_ChrH"/>
    <property type="match status" value="1"/>
</dbReference>
<dbReference type="PANTHER" id="PTHR42194">
    <property type="entry name" value="UPF0276 PROTEIN HI_1600"/>
    <property type="match status" value="1"/>
</dbReference>
<name>A0A1J5PRG9_9ZZZZ</name>
<dbReference type="PANTHER" id="PTHR42194:SF1">
    <property type="entry name" value="UPF0276 PROTEIN HI_1600"/>
    <property type="match status" value="1"/>
</dbReference>
<comment type="caution">
    <text evidence="1">The sequence shown here is derived from an EMBL/GenBank/DDBJ whole genome shotgun (WGS) entry which is preliminary data.</text>
</comment>
<dbReference type="AlphaFoldDB" id="A0A1J5PRG9"/>
<dbReference type="SUPFAM" id="SSF51658">
    <property type="entry name" value="Xylose isomerase-like"/>
    <property type="match status" value="1"/>
</dbReference>
<sequence length="257" mass="28155">MPPAAWFEVHSENYFVSGGPALAVLEQLRQHYPLSLHGVGISLGGADGLDPDHLRRLKALVERIRPAAISEHLCWSAVGGRWLNDLLPLPYSREALDCVCRHVDQVQETLGRSILVENVSSYLRFLPEDMPEWVFMAEVARRTGCGLLLDVNNIHVSACNHGFSAADFLAGIPVAVVAEIHLAGFEEVDGLLVDTHSRPVHPAVWDLYQAALRRFGPVPTLIEWDQDIPGFEVLLAEAARAQSCLDAAQVPQHAVAA</sequence>
<dbReference type="NCBIfam" id="NF003818">
    <property type="entry name" value="PRK05409.1"/>
    <property type="match status" value="1"/>
</dbReference>
<dbReference type="Gene3D" id="3.20.20.150">
    <property type="entry name" value="Divalent-metal-dependent TIM barrel enzymes"/>
    <property type="match status" value="1"/>
</dbReference>
<reference evidence="1" key="1">
    <citation type="submission" date="2016-10" db="EMBL/GenBank/DDBJ databases">
        <title>Sequence of Gallionella enrichment culture.</title>
        <authorList>
            <person name="Poehlein A."/>
            <person name="Muehling M."/>
            <person name="Daniel R."/>
        </authorList>
    </citation>
    <scope>NUCLEOTIDE SEQUENCE</scope>
</reference>
<dbReference type="EMBL" id="MLJW01004251">
    <property type="protein sequence ID" value="OIQ70343.1"/>
    <property type="molecule type" value="Genomic_DNA"/>
</dbReference>
<accession>A0A1J5PRG9</accession>
<organism evidence="1">
    <name type="scientific">mine drainage metagenome</name>
    <dbReference type="NCBI Taxonomy" id="410659"/>
    <lineage>
        <taxon>unclassified sequences</taxon>
        <taxon>metagenomes</taxon>
        <taxon>ecological metagenomes</taxon>
    </lineage>
</organism>
<dbReference type="InterPro" id="IPR007801">
    <property type="entry name" value="MbnB/TglH/ChrH"/>
</dbReference>
<proteinExistence type="predicted"/>